<dbReference type="Proteomes" id="UP000030645">
    <property type="component" value="Unassembled WGS sequence"/>
</dbReference>
<protein>
    <submittedName>
        <fullName evidence="1">Uncharacterized protein</fullName>
    </submittedName>
</protein>
<dbReference type="AlphaFoldDB" id="W9RH26"/>
<proteinExistence type="predicted"/>
<reference evidence="2" key="1">
    <citation type="submission" date="2013-01" db="EMBL/GenBank/DDBJ databases">
        <title>Draft Genome Sequence of a Mulberry Tree, Morus notabilis C.K. Schneid.</title>
        <authorList>
            <person name="He N."/>
            <person name="Zhao S."/>
        </authorList>
    </citation>
    <scope>NUCLEOTIDE SEQUENCE</scope>
</reference>
<accession>W9RH26</accession>
<sequence length="72" mass="8554">MYWWRRRGGWKADTDKKSRRRGIWGLEGIGYNVMLLEIYLNIAHANAIMHHMLYMAYESSVWNCVSYAPVDT</sequence>
<dbReference type="EMBL" id="KE344207">
    <property type="protein sequence ID" value="EXB54738.1"/>
    <property type="molecule type" value="Genomic_DNA"/>
</dbReference>
<name>W9RH26_9ROSA</name>
<organism evidence="1 2">
    <name type="scientific">Morus notabilis</name>
    <dbReference type="NCBI Taxonomy" id="981085"/>
    <lineage>
        <taxon>Eukaryota</taxon>
        <taxon>Viridiplantae</taxon>
        <taxon>Streptophyta</taxon>
        <taxon>Embryophyta</taxon>
        <taxon>Tracheophyta</taxon>
        <taxon>Spermatophyta</taxon>
        <taxon>Magnoliopsida</taxon>
        <taxon>eudicotyledons</taxon>
        <taxon>Gunneridae</taxon>
        <taxon>Pentapetalae</taxon>
        <taxon>rosids</taxon>
        <taxon>fabids</taxon>
        <taxon>Rosales</taxon>
        <taxon>Moraceae</taxon>
        <taxon>Moreae</taxon>
        <taxon>Morus</taxon>
    </lineage>
</organism>
<evidence type="ECO:0000313" key="1">
    <source>
        <dbReference type="EMBL" id="EXB54738.1"/>
    </source>
</evidence>
<keyword evidence="2" id="KW-1185">Reference proteome</keyword>
<evidence type="ECO:0000313" key="2">
    <source>
        <dbReference type="Proteomes" id="UP000030645"/>
    </source>
</evidence>
<gene>
    <name evidence="1" type="ORF">L484_012838</name>
</gene>